<reference evidence="2" key="2">
    <citation type="submission" date="2020-11" db="EMBL/GenBank/DDBJ databases">
        <authorList>
            <person name="McCartney M.A."/>
            <person name="Auch B."/>
            <person name="Kono T."/>
            <person name="Mallez S."/>
            <person name="Becker A."/>
            <person name="Gohl D.M."/>
            <person name="Silverstein K.A.T."/>
            <person name="Koren S."/>
            <person name="Bechman K.B."/>
            <person name="Herman A."/>
            <person name="Abrahante J.E."/>
            <person name="Garbe J."/>
        </authorList>
    </citation>
    <scope>NUCLEOTIDE SEQUENCE</scope>
    <source>
        <strain evidence="2">Duluth1</strain>
        <tissue evidence="2">Whole animal</tissue>
    </source>
</reference>
<name>A0A9D4QMH8_DREPO</name>
<sequence length="69" mass="7635">MQDLTTYGAESLNADIEPSVKLIYPLFSKIWKKKKIQLSAMGYSSSSSPKKATSFTAATTKESRFCPPQ</sequence>
<accession>A0A9D4QMH8</accession>
<organism evidence="2 3">
    <name type="scientific">Dreissena polymorpha</name>
    <name type="common">Zebra mussel</name>
    <name type="synonym">Mytilus polymorpha</name>
    <dbReference type="NCBI Taxonomy" id="45954"/>
    <lineage>
        <taxon>Eukaryota</taxon>
        <taxon>Metazoa</taxon>
        <taxon>Spiralia</taxon>
        <taxon>Lophotrochozoa</taxon>
        <taxon>Mollusca</taxon>
        <taxon>Bivalvia</taxon>
        <taxon>Autobranchia</taxon>
        <taxon>Heteroconchia</taxon>
        <taxon>Euheterodonta</taxon>
        <taxon>Imparidentia</taxon>
        <taxon>Neoheterodontei</taxon>
        <taxon>Myida</taxon>
        <taxon>Dreissenoidea</taxon>
        <taxon>Dreissenidae</taxon>
        <taxon>Dreissena</taxon>
    </lineage>
</organism>
<evidence type="ECO:0000256" key="1">
    <source>
        <dbReference type="SAM" id="MobiDB-lite"/>
    </source>
</evidence>
<feature type="region of interest" description="Disordered" evidence="1">
    <location>
        <begin position="43"/>
        <end position="69"/>
    </location>
</feature>
<feature type="compositionally biased region" description="Low complexity" evidence="1">
    <location>
        <begin position="43"/>
        <end position="60"/>
    </location>
</feature>
<keyword evidence="3" id="KW-1185">Reference proteome</keyword>
<dbReference type="Proteomes" id="UP000828390">
    <property type="component" value="Unassembled WGS sequence"/>
</dbReference>
<dbReference type="AlphaFoldDB" id="A0A9D4QMH8"/>
<evidence type="ECO:0000313" key="3">
    <source>
        <dbReference type="Proteomes" id="UP000828390"/>
    </source>
</evidence>
<reference evidence="2" key="1">
    <citation type="journal article" date="2019" name="bioRxiv">
        <title>The Genome of the Zebra Mussel, Dreissena polymorpha: A Resource for Invasive Species Research.</title>
        <authorList>
            <person name="McCartney M.A."/>
            <person name="Auch B."/>
            <person name="Kono T."/>
            <person name="Mallez S."/>
            <person name="Zhang Y."/>
            <person name="Obille A."/>
            <person name="Becker A."/>
            <person name="Abrahante J.E."/>
            <person name="Garbe J."/>
            <person name="Badalamenti J.P."/>
            <person name="Herman A."/>
            <person name="Mangelson H."/>
            <person name="Liachko I."/>
            <person name="Sullivan S."/>
            <person name="Sone E.D."/>
            <person name="Koren S."/>
            <person name="Silverstein K.A.T."/>
            <person name="Beckman K.B."/>
            <person name="Gohl D.M."/>
        </authorList>
    </citation>
    <scope>NUCLEOTIDE SEQUENCE</scope>
    <source>
        <strain evidence="2">Duluth1</strain>
        <tissue evidence="2">Whole animal</tissue>
    </source>
</reference>
<dbReference type="EMBL" id="JAIWYP010000004">
    <property type="protein sequence ID" value="KAH3835592.1"/>
    <property type="molecule type" value="Genomic_DNA"/>
</dbReference>
<protein>
    <submittedName>
        <fullName evidence="2">Uncharacterized protein</fullName>
    </submittedName>
</protein>
<gene>
    <name evidence="2" type="ORF">DPMN_108946</name>
</gene>
<comment type="caution">
    <text evidence="2">The sequence shown here is derived from an EMBL/GenBank/DDBJ whole genome shotgun (WGS) entry which is preliminary data.</text>
</comment>
<proteinExistence type="predicted"/>
<evidence type="ECO:0000313" key="2">
    <source>
        <dbReference type="EMBL" id="KAH3835592.1"/>
    </source>
</evidence>